<dbReference type="Gene3D" id="3.40.50.720">
    <property type="entry name" value="NAD(P)-binding Rossmann-like Domain"/>
    <property type="match status" value="1"/>
</dbReference>
<dbReference type="InterPro" id="IPR020843">
    <property type="entry name" value="ER"/>
</dbReference>
<dbReference type="GO" id="GO:0016651">
    <property type="term" value="F:oxidoreductase activity, acting on NAD(P)H"/>
    <property type="evidence" value="ECO:0007669"/>
    <property type="project" value="InterPro"/>
</dbReference>
<evidence type="ECO:0000259" key="1">
    <source>
        <dbReference type="SMART" id="SM00829"/>
    </source>
</evidence>
<dbReference type="InterPro" id="IPR013154">
    <property type="entry name" value="ADH-like_N"/>
</dbReference>
<dbReference type="InterPro" id="IPR047122">
    <property type="entry name" value="Trans-enoyl_RdTase-like"/>
</dbReference>
<dbReference type="InterPro" id="IPR011032">
    <property type="entry name" value="GroES-like_sf"/>
</dbReference>
<dbReference type="SUPFAM" id="SSF50129">
    <property type="entry name" value="GroES-like"/>
    <property type="match status" value="1"/>
</dbReference>
<sequence>MSVQQAIVVESPKAPFTLGSAKIPSPAKGEVLVKILSVALNPGNWKQREYDVVIDEYPAVLGCDVAGVVEKLGEGAEGFKKGDKVFAQILGGGFQQYTIVPAAVLMPIPENTSFDEVATFPIAFTTAAVGLFAAAPIGLGLNPNFSWDKPHQGESALVIGAATSVGQFVIQLFKFLGFTRIIAYASKTHFDYLKQLGATEFVDRVEVPVASLAAHPALSPPVKVVYDVGNAPDEAYDCVADGGSIATAVWAEKLDRNVEGKKVTLVSAMGYIAGADVMRLKRDDVVGYLGTPEHTVFGRLIIKNLPEMLKKGVVVANRIEILPNGLVGILGGLERLQKGSVSGVKLVAHPQDPAA</sequence>
<comment type="caution">
    <text evidence="2">The sequence shown here is derived from an EMBL/GenBank/DDBJ whole genome shotgun (WGS) entry which is preliminary data.</text>
</comment>
<evidence type="ECO:0000313" key="3">
    <source>
        <dbReference type="Proteomes" id="UP001218218"/>
    </source>
</evidence>
<dbReference type="CDD" id="cd08249">
    <property type="entry name" value="enoyl_reductase_like"/>
    <property type="match status" value="1"/>
</dbReference>
<protein>
    <submittedName>
        <fullName evidence="2">GroES-like protein</fullName>
    </submittedName>
</protein>
<evidence type="ECO:0000313" key="2">
    <source>
        <dbReference type="EMBL" id="KAJ7368827.1"/>
    </source>
</evidence>
<feature type="domain" description="Enoyl reductase (ER)" evidence="1">
    <location>
        <begin position="16"/>
        <end position="348"/>
    </location>
</feature>
<dbReference type="Gene3D" id="3.90.180.10">
    <property type="entry name" value="Medium-chain alcohol dehydrogenases, catalytic domain"/>
    <property type="match status" value="1"/>
</dbReference>
<organism evidence="2 3">
    <name type="scientific">Mycena albidolilacea</name>
    <dbReference type="NCBI Taxonomy" id="1033008"/>
    <lineage>
        <taxon>Eukaryota</taxon>
        <taxon>Fungi</taxon>
        <taxon>Dikarya</taxon>
        <taxon>Basidiomycota</taxon>
        <taxon>Agaricomycotina</taxon>
        <taxon>Agaricomycetes</taxon>
        <taxon>Agaricomycetidae</taxon>
        <taxon>Agaricales</taxon>
        <taxon>Marasmiineae</taxon>
        <taxon>Mycenaceae</taxon>
        <taxon>Mycena</taxon>
    </lineage>
</organism>
<dbReference type="SUPFAM" id="SSF51735">
    <property type="entry name" value="NAD(P)-binding Rossmann-fold domains"/>
    <property type="match status" value="1"/>
</dbReference>
<proteinExistence type="predicted"/>
<dbReference type="Pfam" id="PF08240">
    <property type="entry name" value="ADH_N"/>
    <property type="match status" value="1"/>
</dbReference>
<accession>A0AAD7F4R4</accession>
<dbReference type="InterPro" id="IPR036291">
    <property type="entry name" value="NAD(P)-bd_dom_sf"/>
</dbReference>
<dbReference type="PANTHER" id="PTHR45348:SF2">
    <property type="entry name" value="ZINC-TYPE ALCOHOL DEHYDROGENASE-LIKE PROTEIN C2E1P3.01"/>
    <property type="match status" value="1"/>
</dbReference>
<dbReference type="AlphaFoldDB" id="A0AAD7F4R4"/>
<dbReference type="EMBL" id="JARIHO010000001">
    <property type="protein sequence ID" value="KAJ7368827.1"/>
    <property type="molecule type" value="Genomic_DNA"/>
</dbReference>
<dbReference type="PANTHER" id="PTHR45348">
    <property type="entry name" value="HYPOTHETICAL OXIDOREDUCTASE (EUROFUNG)"/>
    <property type="match status" value="1"/>
</dbReference>
<keyword evidence="3" id="KW-1185">Reference proteome</keyword>
<reference evidence="2" key="1">
    <citation type="submission" date="2023-03" db="EMBL/GenBank/DDBJ databases">
        <title>Massive genome expansion in bonnet fungi (Mycena s.s.) driven by repeated elements and novel gene families across ecological guilds.</title>
        <authorList>
            <consortium name="Lawrence Berkeley National Laboratory"/>
            <person name="Harder C.B."/>
            <person name="Miyauchi S."/>
            <person name="Viragh M."/>
            <person name="Kuo A."/>
            <person name="Thoen E."/>
            <person name="Andreopoulos B."/>
            <person name="Lu D."/>
            <person name="Skrede I."/>
            <person name="Drula E."/>
            <person name="Henrissat B."/>
            <person name="Morin E."/>
            <person name="Kohler A."/>
            <person name="Barry K."/>
            <person name="LaButti K."/>
            <person name="Morin E."/>
            <person name="Salamov A."/>
            <person name="Lipzen A."/>
            <person name="Mereny Z."/>
            <person name="Hegedus B."/>
            <person name="Baldrian P."/>
            <person name="Stursova M."/>
            <person name="Weitz H."/>
            <person name="Taylor A."/>
            <person name="Grigoriev I.V."/>
            <person name="Nagy L.G."/>
            <person name="Martin F."/>
            <person name="Kauserud H."/>
        </authorList>
    </citation>
    <scope>NUCLEOTIDE SEQUENCE</scope>
    <source>
        <strain evidence="2">CBHHK002</strain>
    </source>
</reference>
<dbReference type="Proteomes" id="UP001218218">
    <property type="component" value="Unassembled WGS sequence"/>
</dbReference>
<dbReference type="SMART" id="SM00829">
    <property type="entry name" value="PKS_ER"/>
    <property type="match status" value="1"/>
</dbReference>
<name>A0AAD7F4R4_9AGAR</name>
<gene>
    <name evidence="2" type="ORF">DFH08DRAFT_947719</name>
</gene>